<sequence>MPTVLITGANRGIGLELARQYAADGWNVLATCRDPGKAAELKAVAGDVAVHRLDVDDPAGVEALAARMEGRPIDVLFNNAGINRRAPSIADIDYAAWAETMTTNVFGPIRVAWALRDNVLASDSKVMAFVSSKMGSVAENTGGSIMYRSSKSALNMAVSCLAKELAGRGAIAVLFHPGHVRTDMGGPSAPVTAPDSAAGMRRVIAGLTPQDNGAFRNFDGTPLPW</sequence>
<dbReference type="InterPro" id="IPR036291">
    <property type="entry name" value="NAD(P)-bd_dom_sf"/>
</dbReference>
<evidence type="ECO:0000313" key="2">
    <source>
        <dbReference type="EMBL" id="GHD59012.1"/>
    </source>
</evidence>
<organism evidence="2 3">
    <name type="scientific">Thalassobaculum fulvum</name>
    <dbReference type="NCBI Taxonomy" id="1633335"/>
    <lineage>
        <taxon>Bacteria</taxon>
        <taxon>Pseudomonadati</taxon>
        <taxon>Pseudomonadota</taxon>
        <taxon>Alphaproteobacteria</taxon>
        <taxon>Rhodospirillales</taxon>
        <taxon>Thalassobaculaceae</taxon>
        <taxon>Thalassobaculum</taxon>
    </lineage>
</organism>
<dbReference type="SUPFAM" id="SSF51735">
    <property type="entry name" value="NAD(P)-binding Rossmann-fold domains"/>
    <property type="match status" value="1"/>
</dbReference>
<dbReference type="Proteomes" id="UP000630353">
    <property type="component" value="Unassembled WGS sequence"/>
</dbReference>
<reference evidence="2" key="1">
    <citation type="journal article" date="2014" name="Int. J. Syst. Evol. Microbiol.">
        <title>Complete genome sequence of Corynebacterium casei LMG S-19264T (=DSM 44701T), isolated from a smear-ripened cheese.</title>
        <authorList>
            <consortium name="US DOE Joint Genome Institute (JGI-PGF)"/>
            <person name="Walter F."/>
            <person name="Albersmeier A."/>
            <person name="Kalinowski J."/>
            <person name="Ruckert C."/>
        </authorList>
    </citation>
    <scope>NUCLEOTIDE SEQUENCE</scope>
    <source>
        <strain evidence="2">KCTC 42651</strain>
    </source>
</reference>
<dbReference type="PRINTS" id="PR00080">
    <property type="entry name" value="SDRFAMILY"/>
</dbReference>
<dbReference type="CDD" id="cd05325">
    <property type="entry name" value="carb_red_sniffer_like_SDR_c"/>
    <property type="match status" value="1"/>
</dbReference>
<evidence type="ECO:0000256" key="1">
    <source>
        <dbReference type="RuleBase" id="RU000363"/>
    </source>
</evidence>
<dbReference type="Gene3D" id="3.40.50.720">
    <property type="entry name" value="NAD(P)-binding Rossmann-like Domain"/>
    <property type="match status" value="1"/>
</dbReference>
<gene>
    <name evidence="2" type="ORF">GCM10017083_42840</name>
</gene>
<name>A0A918XWJ4_9PROT</name>
<comment type="similarity">
    <text evidence="1">Belongs to the short-chain dehydrogenases/reductases (SDR) family.</text>
</comment>
<dbReference type="Pfam" id="PF00106">
    <property type="entry name" value="adh_short"/>
    <property type="match status" value="1"/>
</dbReference>
<dbReference type="InterPro" id="IPR052184">
    <property type="entry name" value="SDR_enzymes"/>
</dbReference>
<accession>A0A918XWJ4</accession>
<keyword evidence="3" id="KW-1185">Reference proteome</keyword>
<dbReference type="PRINTS" id="PR00081">
    <property type="entry name" value="GDHRDH"/>
</dbReference>
<evidence type="ECO:0000313" key="3">
    <source>
        <dbReference type="Proteomes" id="UP000630353"/>
    </source>
</evidence>
<dbReference type="GO" id="GO:0016616">
    <property type="term" value="F:oxidoreductase activity, acting on the CH-OH group of donors, NAD or NADP as acceptor"/>
    <property type="evidence" value="ECO:0007669"/>
    <property type="project" value="TreeGrafter"/>
</dbReference>
<dbReference type="InterPro" id="IPR002347">
    <property type="entry name" value="SDR_fam"/>
</dbReference>
<dbReference type="RefSeq" id="WP_189993447.1">
    <property type="nucleotide sequence ID" value="NZ_BMZS01000010.1"/>
</dbReference>
<dbReference type="PANTHER" id="PTHR45458:SF1">
    <property type="entry name" value="SHORT CHAIN DEHYDROGENASE"/>
    <property type="match status" value="1"/>
</dbReference>
<dbReference type="AlphaFoldDB" id="A0A918XWJ4"/>
<reference evidence="2" key="2">
    <citation type="submission" date="2020-09" db="EMBL/GenBank/DDBJ databases">
        <authorList>
            <person name="Sun Q."/>
            <person name="Kim S."/>
        </authorList>
    </citation>
    <scope>NUCLEOTIDE SEQUENCE</scope>
    <source>
        <strain evidence="2">KCTC 42651</strain>
    </source>
</reference>
<protein>
    <submittedName>
        <fullName evidence="2">Short-chain dehydrogenase</fullName>
    </submittedName>
</protein>
<comment type="caution">
    <text evidence="2">The sequence shown here is derived from an EMBL/GenBank/DDBJ whole genome shotgun (WGS) entry which is preliminary data.</text>
</comment>
<proteinExistence type="inferred from homology"/>
<dbReference type="EMBL" id="BMZS01000010">
    <property type="protein sequence ID" value="GHD59012.1"/>
    <property type="molecule type" value="Genomic_DNA"/>
</dbReference>
<dbReference type="PANTHER" id="PTHR45458">
    <property type="entry name" value="SHORT-CHAIN DEHYDROGENASE/REDUCTASE SDR"/>
    <property type="match status" value="1"/>
</dbReference>